<evidence type="ECO:0000256" key="3">
    <source>
        <dbReference type="ARBA" id="ARBA00022679"/>
    </source>
</evidence>
<sequence length="211" mass="23420">MKTKQLSWALLVDHAATAWQPYYVAFVWVSIAWVSAVFLWSVILEVYAVKGALHAACHLVWGVWLLVNICYHYYQAVHLAPGYTSDLDLQVLKDAMTFEWRWCGTCNRPKPPLCHHCSMCGRCVLRMDHHCPFTANCVGAADYRHFFLFTLWLTLGCAYTSITSCMWHGKRFTDSSSTLAGAPCNPAGVCCHWGGVLRAGSAAGVALLGGN</sequence>
<feature type="domain" description="Palmitoyltransferase DHHC" evidence="9">
    <location>
        <begin position="98"/>
        <end position="168"/>
    </location>
</feature>
<dbReference type="EC" id="2.3.1.225" evidence="8"/>
<evidence type="ECO:0000256" key="5">
    <source>
        <dbReference type="ARBA" id="ARBA00022989"/>
    </source>
</evidence>
<feature type="transmembrane region" description="Helical" evidence="8">
    <location>
        <begin position="55"/>
        <end position="74"/>
    </location>
</feature>
<evidence type="ECO:0000256" key="4">
    <source>
        <dbReference type="ARBA" id="ARBA00022692"/>
    </source>
</evidence>
<comment type="similarity">
    <text evidence="2 8">Belongs to the DHHC palmitoyltransferase family.</text>
</comment>
<feature type="transmembrane region" description="Helical" evidence="8">
    <location>
        <begin position="25"/>
        <end position="48"/>
    </location>
</feature>
<accession>A0A383VB55</accession>
<dbReference type="EMBL" id="FNXT01000264">
    <property type="protein sequence ID" value="SZX62795.1"/>
    <property type="molecule type" value="Genomic_DNA"/>
</dbReference>
<keyword evidence="7 8" id="KW-0012">Acyltransferase</keyword>
<organism evidence="10 11">
    <name type="scientific">Tetradesmus obliquus</name>
    <name type="common">Green alga</name>
    <name type="synonym">Acutodesmus obliquus</name>
    <dbReference type="NCBI Taxonomy" id="3088"/>
    <lineage>
        <taxon>Eukaryota</taxon>
        <taxon>Viridiplantae</taxon>
        <taxon>Chlorophyta</taxon>
        <taxon>core chlorophytes</taxon>
        <taxon>Chlorophyceae</taxon>
        <taxon>CS clade</taxon>
        <taxon>Sphaeropleales</taxon>
        <taxon>Scenedesmaceae</taxon>
        <taxon>Tetradesmus</taxon>
    </lineage>
</organism>
<evidence type="ECO:0000256" key="6">
    <source>
        <dbReference type="ARBA" id="ARBA00023136"/>
    </source>
</evidence>
<dbReference type="STRING" id="3088.A0A383VB55"/>
<gene>
    <name evidence="10" type="ORF">BQ4739_LOCUS3378</name>
</gene>
<dbReference type="Proteomes" id="UP000256970">
    <property type="component" value="Unassembled WGS sequence"/>
</dbReference>
<keyword evidence="4 8" id="KW-0812">Transmembrane</keyword>
<comment type="domain">
    <text evidence="8">The DHHC domain is required for palmitoyltransferase activity.</text>
</comment>
<dbReference type="InterPro" id="IPR039859">
    <property type="entry name" value="PFA4/ZDH16/20/ERF2-like"/>
</dbReference>
<name>A0A383VB55_TETOB</name>
<keyword evidence="6 8" id="KW-0472">Membrane</keyword>
<dbReference type="GO" id="GO:0019706">
    <property type="term" value="F:protein-cysteine S-palmitoyltransferase activity"/>
    <property type="evidence" value="ECO:0007669"/>
    <property type="project" value="UniProtKB-EC"/>
</dbReference>
<comment type="catalytic activity">
    <reaction evidence="8">
        <text>L-cysteinyl-[protein] + hexadecanoyl-CoA = S-hexadecanoyl-L-cysteinyl-[protein] + CoA</text>
        <dbReference type="Rhea" id="RHEA:36683"/>
        <dbReference type="Rhea" id="RHEA-COMP:10131"/>
        <dbReference type="Rhea" id="RHEA-COMP:11032"/>
        <dbReference type="ChEBI" id="CHEBI:29950"/>
        <dbReference type="ChEBI" id="CHEBI:57287"/>
        <dbReference type="ChEBI" id="CHEBI:57379"/>
        <dbReference type="ChEBI" id="CHEBI:74151"/>
        <dbReference type="EC" id="2.3.1.225"/>
    </reaction>
</comment>
<protein>
    <recommendedName>
        <fullName evidence="8">S-acyltransferase</fullName>
        <ecNumber evidence="8">2.3.1.225</ecNumber>
    </recommendedName>
    <alternativeName>
        <fullName evidence="8">Palmitoyltransferase</fullName>
    </alternativeName>
</protein>
<evidence type="ECO:0000256" key="7">
    <source>
        <dbReference type="ARBA" id="ARBA00023315"/>
    </source>
</evidence>
<dbReference type="PROSITE" id="PS50216">
    <property type="entry name" value="DHHC"/>
    <property type="match status" value="1"/>
</dbReference>
<keyword evidence="3 8" id="KW-0808">Transferase</keyword>
<dbReference type="PANTHER" id="PTHR12246">
    <property type="entry name" value="PALMITOYLTRANSFERASE ZDHHC16"/>
    <property type="match status" value="1"/>
</dbReference>
<dbReference type="AlphaFoldDB" id="A0A383VB55"/>
<evidence type="ECO:0000256" key="2">
    <source>
        <dbReference type="ARBA" id="ARBA00008574"/>
    </source>
</evidence>
<comment type="subcellular location">
    <subcellularLocation>
        <location evidence="1">Membrane</location>
        <topology evidence="1">Multi-pass membrane protein</topology>
    </subcellularLocation>
</comment>
<dbReference type="GO" id="GO:0016020">
    <property type="term" value="C:membrane"/>
    <property type="evidence" value="ECO:0007669"/>
    <property type="project" value="UniProtKB-SubCell"/>
</dbReference>
<keyword evidence="11" id="KW-1185">Reference proteome</keyword>
<reference evidence="10 11" key="1">
    <citation type="submission" date="2016-10" db="EMBL/GenBank/DDBJ databases">
        <authorList>
            <person name="Cai Z."/>
        </authorList>
    </citation>
    <scope>NUCLEOTIDE SEQUENCE [LARGE SCALE GENOMIC DNA]</scope>
</reference>
<dbReference type="Pfam" id="PF01529">
    <property type="entry name" value="DHHC"/>
    <property type="match status" value="1"/>
</dbReference>
<dbReference type="InterPro" id="IPR001594">
    <property type="entry name" value="Palmitoyltrfase_DHHC"/>
</dbReference>
<evidence type="ECO:0000256" key="8">
    <source>
        <dbReference type="RuleBase" id="RU079119"/>
    </source>
</evidence>
<evidence type="ECO:0000313" key="11">
    <source>
        <dbReference type="Proteomes" id="UP000256970"/>
    </source>
</evidence>
<evidence type="ECO:0000313" key="10">
    <source>
        <dbReference type="EMBL" id="SZX62795.1"/>
    </source>
</evidence>
<evidence type="ECO:0000259" key="9">
    <source>
        <dbReference type="Pfam" id="PF01529"/>
    </source>
</evidence>
<evidence type="ECO:0000256" key="1">
    <source>
        <dbReference type="ARBA" id="ARBA00004141"/>
    </source>
</evidence>
<proteinExistence type="inferred from homology"/>
<feature type="transmembrane region" description="Helical" evidence="8">
    <location>
        <begin position="146"/>
        <end position="167"/>
    </location>
</feature>
<keyword evidence="5 8" id="KW-1133">Transmembrane helix</keyword>